<dbReference type="SUPFAM" id="SSF51735">
    <property type="entry name" value="NAD(P)-binding Rossmann-fold domains"/>
    <property type="match status" value="1"/>
</dbReference>
<keyword evidence="2" id="KW-0560">Oxidoreductase</keyword>
<comment type="caution">
    <text evidence="3">The sequence shown here is derived from an EMBL/GenBank/DDBJ whole genome shotgun (WGS) entry which is preliminary data.</text>
</comment>
<dbReference type="RefSeq" id="WP_207417557.1">
    <property type="nucleotide sequence ID" value="NZ_CP061177.1"/>
</dbReference>
<keyword evidence="4" id="KW-1185">Reference proteome</keyword>
<comment type="similarity">
    <text evidence="1">Belongs to the short-chain dehydrogenases/reductases (SDR) family.</text>
</comment>
<dbReference type="PRINTS" id="PR00081">
    <property type="entry name" value="GDHRDH"/>
</dbReference>
<reference evidence="3 4" key="1">
    <citation type="submission" date="2020-09" db="EMBL/GenBank/DDBJ databases">
        <title>Roseomonas.</title>
        <authorList>
            <person name="Zhu W."/>
        </authorList>
    </citation>
    <scope>NUCLEOTIDE SEQUENCE [LARGE SCALE GENOMIC DNA]</scope>
    <source>
        <strain evidence="3 4">573</strain>
    </source>
</reference>
<dbReference type="PANTHER" id="PTHR43639:SF1">
    <property type="entry name" value="SHORT-CHAIN DEHYDROGENASE_REDUCTASE FAMILY PROTEIN"/>
    <property type="match status" value="1"/>
</dbReference>
<accession>A0ABS3KQR4</accession>
<evidence type="ECO:0000313" key="4">
    <source>
        <dbReference type="Proteomes" id="UP001518989"/>
    </source>
</evidence>
<dbReference type="Gene3D" id="3.40.50.720">
    <property type="entry name" value="NAD(P)-binding Rossmann-like Domain"/>
    <property type="match status" value="1"/>
</dbReference>
<proteinExistence type="inferred from homology"/>
<evidence type="ECO:0000256" key="2">
    <source>
        <dbReference type="ARBA" id="ARBA00023002"/>
    </source>
</evidence>
<evidence type="ECO:0000256" key="1">
    <source>
        <dbReference type="ARBA" id="ARBA00006484"/>
    </source>
</evidence>
<dbReference type="InterPro" id="IPR002347">
    <property type="entry name" value="SDR_fam"/>
</dbReference>
<sequence>MTERRVLVTGASSGIGAATARALAGPGVSVAVHARRNRDGAERVAAAVRDAGGTAHVLLRDLSVAGEPEALVAEATAALGGLDVVVCNAGFADRTSVAELTEEGFARSQDTVLWAMLRLARAAAPWLAASGRAPRLVAVSSFVAHSFRPDATLFPATAVAKAGVEALVRTLAVEWAPAVTVNAVAPGYIRKDAQGHSAVDEGARAAMAARIPLGRIGLPEEVAAAVAFLASPGASYVTGQVLHVNGGLVI</sequence>
<gene>
    <name evidence="3" type="ORF">IAI61_12275</name>
</gene>
<protein>
    <submittedName>
        <fullName evidence="3">SDR family oxidoreductase</fullName>
    </submittedName>
</protein>
<name>A0ABS3KQR4_9PROT</name>
<organism evidence="3 4">
    <name type="scientific">Roseomonas haemaphysalidis</name>
    <dbReference type="NCBI Taxonomy" id="2768162"/>
    <lineage>
        <taxon>Bacteria</taxon>
        <taxon>Pseudomonadati</taxon>
        <taxon>Pseudomonadota</taxon>
        <taxon>Alphaproteobacteria</taxon>
        <taxon>Acetobacterales</taxon>
        <taxon>Roseomonadaceae</taxon>
        <taxon>Roseomonas</taxon>
    </lineage>
</organism>
<dbReference type="PANTHER" id="PTHR43639">
    <property type="entry name" value="OXIDOREDUCTASE, SHORT-CHAIN DEHYDROGENASE/REDUCTASE FAMILY (AFU_ORTHOLOGUE AFUA_5G02870)"/>
    <property type="match status" value="1"/>
</dbReference>
<dbReference type="EMBL" id="JACTNG010000006">
    <property type="protein sequence ID" value="MBO1079807.1"/>
    <property type="molecule type" value="Genomic_DNA"/>
</dbReference>
<dbReference type="Pfam" id="PF13561">
    <property type="entry name" value="adh_short_C2"/>
    <property type="match status" value="1"/>
</dbReference>
<evidence type="ECO:0000313" key="3">
    <source>
        <dbReference type="EMBL" id="MBO1079807.1"/>
    </source>
</evidence>
<dbReference type="Proteomes" id="UP001518989">
    <property type="component" value="Unassembled WGS sequence"/>
</dbReference>
<dbReference type="InterPro" id="IPR036291">
    <property type="entry name" value="NAD(P)-bd_dom_sf"/>
</dbReference>